<keyword evidence="2" id="KW-1185">Reference proteome</keyword>
<dbReference type="InterPro" id="IPR011990">
    <property type="entry name" value="TPR-like_helical_dom_sf"/>
</dbReference>
<comment type="caution">
    <text evidence="1">The sequence shown here is derived from an EMBL/GenBank/DDBJ whole genome shotgun (WGS) entry which is preliminary data.</text>
</comment>
<reference evidence="1 2" key="1">
    <citation type="submission" date="2023-10" db="EMBL/GenBank/DDBJ databases">
        <title>Draft genome sequence of Xylaria bambusicola isolate GMP-LS, the root and basal stem rot pathogen of sugarcane in Indonesia.</title>
        <authorList>
            <person name="Selvaraj P."/>
            <person name="Muralishankar V."/>
            <person name="Muruganantham S."/>
            <person name="Sp S."/>
            <person name="Haryani S."/>
            <person name="Lau K.J.X."/>
            <person name="Naqvi N.I."/>
        </authorList>
    </citation>
    <scope>NUCLEOTIDE SEQUENCE [LARGE SCALE GENOMIC DNA]</scope>
    <source>
        <strain evidence="1">GMP-LS</strain>
    </source>
</reference>
<dbReference type="AlphaFoldDB" id="A0AAN7UXR9"/>
<protein>
    <submittedName>
        <fullName evidence="1">Uncharacterized protein</fullName>
    </submittedName>
</protein>
<dbReference type="EMBL" id="JAWHQM010000072">
    <property type="protein sequence ID" value="KAK5636534.1"/>
    <property type="molecule type" value="Genomic_DNA"/>
</dbReference>
<dbReference type="Gene3D" id="1.25.40.10">
    <property type="entry name" value="Tetratricopeptide repeat domain"/>
    <property type="match status" value="1"/>
</dbReference>
<name>A0AAN7UXR9_9PEZI</name>
<organism evidence="1 2">
    <name type="scientific">Xylaria bambusicola</name>
    <dbReference type="NCBI Taxonomy" id="326684"/>
    <lineage>
        <taxon>Eukaryota</taxon>
        <taxon>Fungi</taxon>
        <taxon>Dikarya</taxon>
        <taxon>Ascomycota</taxon>
        <taxon>Pezizomycotina</taxon>
        <taxon>Sordariomycetes</taxon>
        <taxon>Xylariomycetidae</taxon>
        <taxon>Xylariales</taxon>
        <taxon>Xylariaceae</taxon>
        <taxon>Xylaria</taxon>
    </lineage>
</organism>
<evidence type="ECO:0000313" key="1">
    <source>
        <dbReference type="EMBL" id="KAK5636534.1"/>
    </source>
</evidence>
<gene>
    <name evidence="1" type="ORF">RRF57_012246</name>
</gene>
<accession>A0AAN7UXR9</accession>
<proteinExistence type="predicted"/>
<sequence>MPRDRVIVDGLWRCLCPSVDIASLSQPSSLWHVICARSGPPFANRGTQSRHFQQQCLRQYGHANSVRAATAQQSKRPEKSRLEYLKRLAKQSPWTPSAIFEESDSFKAKLDNISTRDIYSGLKELQDAEDSYFTITRLVEYLMKERGEKPNAALYESLIKANINKQHGSAKEAGQLLKELQSHNIPTTLAIYQALLKVRYQVDA</sequence>
<evidence type="ECO:0000313" key="2">
    <source>
        <dbReference type="Proteomes" id="UP001305414"/>
    </source>
</evidence>
<dbReference type="Proteomes" id="UP001305414">
    <property type="component" value="Unassembled WGS sequence"/>
</dbReference>